<keyword evidence="6" id="KW-0964">Secreted</keyword>
<evidence type="ECO:0000256" key="22">
    <source>
        <dbReference type="ARBA" id="ARBA00076526"/>
    </source>
</evidence>
<keyword evidence="7" id="KW-0328">Glycosyltransferase</keyword>
<dbReference type="EC" id="2.4.3.1" evidence="20"/>
<evidence type="ECO:0000256" key="17">
    <source>
        <dbReference type="ARBA" id="ARBA00030509"/>
    </source>
</evidence>
<feature type="region of interest" description="Disordered" evidence="25">
    <location>
        <begin position="83"/>
        <end position="128"/>
    </location>
</feature>
<keyword evidence="9" id="KW-0812">Transmembrane</keyword>
<evidence type="ECO:0000313" key="28">
    <source>
        <dbReference type="Proteomes" id="UP001174136"/>
    </source>
</evidence>
<evidence type="ECO:0000256" key="1">
    <source>
        <dbReference type="ARBA" id="ARBA00004447"/>
    </source>
</evidence>
<feature type="signal peptide" evidence="26">
    <location>
        <begin position="1"/>
        <end position="28"/>
    </location>
</feature>
<gene>
    <name evidence="27" type="primary">st6gal2_0</name>
    <name evidence="27" type="ORF">N1851_009713</name>
</gene>
<keyword evidence="11" id="KW-1133">Transmembrane helix</keyword>
<evidence type="ECO:0000256" key="2">
    <source>
        <dbReference type="ARBA" id="ARBA00004613"/>
    </source>
</evidence>
<dbReference type="Gene3D" id="3.90.1480.20">
    <property type="entry name" value="Glycosyl transferase family 29"/>
    <property type="match status" value="1"/>
</dbReference>
<evidence type="ECO:0000256" key="13">
    <source>
        <dbReference type="ARBA" id="ARBA00023136"/>
    </source>
</evidence>
<dbReference type="Pfam" id="PF00777">
    <property type="entry name" value="Glyco_transf_29"/>
    <property type="match status" value="1"/>
</dbReference>
<comment type="similarity">
    <text evidence="4">Belongs to the glycosyltransferase 29 family.</text>
</comment>
<keyword evidence="8" id="KW-0808">Transferase</keyword>
<evidence type="ECO:0000256" key="14">
    <source>
        <dbReference type="ARBA" id="ARBA00023157"/>
    </source>
</evidence>
<evidence type="ECO:0000256" key="15">
    <source>
        <dbReference type="ARBA" id="ARBA00023180"/>
    </source>
</evidence>
<dbReference type="GO" id="GO:0005576">
    <property type="term" value="C:extracellular region"/>
    <property type="evidence" value="ECO:0007669"/>
    <property type="project" value="UniProtKB-SubCell"/>
</dbReference>
<comment type="subcellular location">
    <subcellularLocation>
        <location evidence="1">Golgi apparatus</location>
        <location evidence="1">Golgi stack membrane</location>
        <topology evidence="1">Single-pass type II membrane protein</topology>
    </subcellularLocation>
    <subcellularLocation>
        <location evidence="2">Secreted</location>
    </subcellularLocation>
</comment>
<dbReference type="InterPro" id="IPR001675">
    <property type="entry name" value="Glyco_trans_29"/>
</dbReference>
<dbReference type="GO" id="GO:0097503">
    <property type="term" value="P:sialylation"/>
    <property type="evidence" value="ECO:0007669"/>
    <property type="project" value="TreeGrafter"/>
</dbReference>
<evidence type="ECO:0000256" key="19">
    <source>
        <dbReference type="ARBA" id="ARBA00034249"/>
    </source>
</evidence>
<comment type="caution">
    <text evidence="27">The sequence shown here is derived from an EMBL/GenBank/DDBJ whole genome shotgun (WGS) entry which is preliminary data.</text>
</comment>
<accession>A0AA47P7P9</accession>
<evidence type="ECO:0000256" key="4">
    <source>
        <dbReference type="ARBA" id="ARBA00006003"/>
    </source>
</evidence>
<evidence type="ECO:0000256" key="20">
    <source>
        <dbReference type="ARBA" id="ARBA00034329"/>
    </source>
</evidence>
<protein>
    <recommendedName>
        <fullName evidence="21">Beta-galactoside alpha-2,6-sialyltransferase 1</fullName>
        <ecNumber evidence="20">2.4.3.1</ecNumber>
    </recommendedName>
    <alternativeName>
        <fullName evidence="5">Beta-galactoside alpha-2,6-sialyltransferase 2</fullName>
    </alternativeName>
    <alternativeName>
        <fullName evidence="24">CMP-N-acetylneuraminate-beta-galactosamide-alpha-2,6-sialyltransferase 1</fullName>
    </alternativeName>
    <alternativeName>
        <fullName evidence="17">CMP-N-acetylneuraminate-beta-galactosamide-alpha-2,6-sialyltransferase 2</fullName>
    </alternativeName>
    <alternativeName>
        <fullName evidence="23">ST6Gal I</fullName>
    </alternativeName>
    <alternativeName>
        <fullName evidence="16">ST6Gal II</fullName>
    </alternativeName>
    <alternativeName>
        <fullName evidence="22">Sialyltransferase 1</fullName>
    </alternativeName>
    <alternativeName>
        <fullName evidence="18">Sialyltransferase 2</fullName>
    </alternativeName>
</protein>
<keyword evidence="14" id="KW-1015">Disulfide bond</keyword>
<dbReference type="PANTHER" id="PTHR46059:SF3">
    <property type="entry name" value="BETA-GALACTOSIDE ALPHA-2,6-SIALYLTRANSFERASE 2"/>
    <property type="match status" value="1"/>
</dbReference>
<evidence type="ECO:0000256" key="23">
    <source>
        <dbReference type="ARBA" id="ARBA00076676"/>
    </source>
</evidence>
<proteinExistence type="inferred from homology"/>
<evidence type="ECO:0000256" key="8">
    <source>
        <dbReference type="ARBA" id="ARBA00022679"/>
    </source>
</evidence>
<dbReference type="PANTHER" id="PTHR46059">
    <property type="entry name" value="BETA-GALACTOSIDE ALPHA-2,6-SIALYLTRANSFERASE"/>
    <property type="match status" value="1"/>
</dbReference>
<evidence type="ECO:0000256" key="16">
    <source>
        <dbReference type="ARBA" id="ARBA00030410"/>
    </source>
</evidence>
<keyword evidence="26" id="KW-0732">Signal</keyword>
<evidence type="ECO:0000256" key="11">
    <source>
        <dbReference type="ARBA" id="ARBA00022989"/>
    </source>
</evidence>
<evidence type="ECO:0000256" key="5">
    <source>
        <dbReference type="ARBA" id="ARBA00020782"/>
    </source>
</evidence>
<dbReference type="GO" id="GO:0032580">
    <property type="term" value="C:Golgi cisterna membrane"/>
    <property type="evidence" value="ECO:0007669"/>
    <property type="project" value="UniProtKB-SubCell"/>
</dbReference>
<feature type="compositionally biased region" description="Basic and acidic residues" evidence="25">
    <location>
        <begin position="85"/>
        <end position="117"/>
    </location>
</feature>
<comment type="pathway">
    <text evidence="3">Protein modification; protein glycosylation.</text>
</comment>
<feature type="compositionally biased region" description="Basic residues" evidence="25">
    <location>
        <begin position="118"/>
        <end position="128"/>
    </location>
</feature>
<dbReference type="AlphaFoldDB" id="A0AA47P7P9"/>
<comment type="catalytic activity">
    <reaction evidence="19">
        <text>a beta-D-galactoside + CMP-N-acetyl-beta-neuraminate = an N-acetyl-alpha-neuraminyl-(2-&gt;6)-beta-D-galactosyl derivative + CMP + H(+)</text>
        <dbReference type="Rhea" id="RHEA:52104"/>
        <dbReference type="ChEBI" id="CHEBI:15378"/>
        <dbReference type="ChEBI" id="CHEBI:28034"/>
        <dbReference type="ChEBI" id="CHEBI:57812"/>
        <dbReference type="ChEBI" id="CHEBI:60377"/>
        <dbReference type="ChEBI" id="CHEBI:136398"/>
        <dbReference type="EC" id="2.4.3.1"/>
    </reaction>
</comment>
<sequence length="457" mass="51887">MKHWMKLLLAALLTWLLLFLSLFSHSLDKGPESVGLASQDNLTLTEIRRLASIQGDGKGPGSFRTPQLQGAGWGVLPDTTLGSVLDHRDGDLEGGGGKEEVERRRKEEQQQLEEEQRQRRRRVTHRRRATLARRPATMDAGPLLDRASYALSSKELVQRLWQGKASSHMLSPVLQKQREGYLRTNDHHVAYQVGHGQSNSQELLCELRSKAYLRMLDGSQPPFDRLGWSQVVPRLPLAPPAPKSEFGTCAVVMSAGAMLNSFLGEEIDSHDAVVRFNAAPTKGYEKDVGNKTTIRIINSQILARPRHHFNSSSLYRDVTLVAWDPAPYSSDLLKWYKKPDFDLFTPYVERRRQRPDQPFYILHPAYLWRLWDMIQSNTQENIQPNPPSSGHRCTVLSSRLACKLPQTGALVGSRGISLFLWRGGRNINNRYSAFEYRYGIVKKNIAIFKCIDIFLHP</sequence>
<keyword evidence="15" id="KW-0325">Glycoprotein</keyword>
<evidence type="ECO:0000256" key="7">
    <source>
        <dbReference type="ARBA" id="ARBA00022676"/>
    </source>
</evidence>
<dbReference type="EMBL" id="JAOPHQ010001738">
    <property type="protein sequence ID" value="KAK0149542.1"/>
    <property type="molecule type" value="Genomic_DNA"/>
</dbReference>
<reference evidence="27" key="1">
    <citation type="journal article" date="2023" name="Front. Mar. Sci.">
        <title>A new Merluccius polli reference genome to investigate the effects of global change in West African waters.</title>
        <authorList>
            <person name="Mateo J.L."/>
            <person name="Blanco-Fernandez C."/>
            <person name="Garcia-Vazquez E."/>
            <person name="Machado-Schiaffino G."/>
        </authorList>
    </citation>
    <scope>NUCLEOTIDE SEQUENCE</scope>
    <source>
        <strain evidence="27">C29</strain>
        <tissue evidence="27">Fin</tissue>
    </source>
</reference>
<evidence type="ECO:0000256" key="12">
    <source>
        <dbReference type="ARBA" id="ARBA00023034"/>
    </source>
</evidence>
<dbReference type="InterPro" id="IPR038578">
    <property type="entry name" value="GT29-like_sf"/>
</dbReference>
<evidence type="ECO:0000256" key="21">
    <source>
        <dbReference type="ARBA" id="ARBA00069321"/>
    </source>
</evidence>
<feature type="chain" id="PRO_5041360769" description="Beta-galactoside alpha-2,6-sialyltransferase 1" evidence="26">
    <location>
        <begin position="29"/>
        <end position="457"/>
    </location>
</feature>
<evidence type="ECO:0000256" key="3">
    <source>
        <dbReference type="ARBA" id="ARBA00004922"/>
    </source>
</evidence>
<evidence type="ECO:0000313" key="27">
    <source>
        <dbReference type="EMBL" id="KAK0149542.1"/>
    </source>
</evidence>
<organism evidence="27 28">
    <name type="scientific">Merluccius polli</name>
    <name type="common">Benguela hake</name>
    <name type="synonym">Merluccius cadenati</name>
    <dbReference type="NCBI Taxonomy" id="89951"/>
    <lineage>
        <taxon>Eukaryota</taxon>
        <taxon>Metazoa</taxon>
        <taxon>Chordata</taxon>
        <taxon>Craniata</taxon>
        <taxon>Vertebrata</taxon>
        <taxon>Euteleostomi</taxon>
        <taxon>Actinopterygii</taxon>
        <taxon>Neopterygii</taxon>
        <taxon>Teleostei</taxon>
        <taxon>Neoteleostei</taxon>
        <taxon>Acanthomorphata</taxon>
        <taxon>Zeiogadaria</taxon>
        <taxon>Gadariae</taxon>
        <taxon>Gadiformes</taxon>
        <taxon>Gadoidei</taxon>
        <taxon>Merlucciidae</taxon>
        <taxon>Merluccius</taxon>
    </lineage>
</organism>
<keyword evidence="12" id="KW-0333">Golgi apparatus</keyword>
<evidence type="ECO:0000256" key="10">
    <source>
        <dbReference type="ARBA" id="ARBA00022968"/>
    </source>
</evidence>
<evidence type="ECO:0000256" key="9">
    <source>
        <dbReference type="ARBA" id="ARBA00022692"/>
    </source>
</evidence>
<evidence type="ECO:0000256" key="26">
    <source>
        <dbReference type="SAM" id="SignalP"/>
    </source>
</evidence>
<keyword evidence="10" id="KW-0735">Signal-anchor</keyword>
<name>A0AA47P7P9_MERPO</name>
<keyword evidence="28" id="KW-1185">Reference proteome</keyword>
<dbReference type="FunFam" id="3.90.1480.20:FF:000012">
    <property type="entry name" value="ST6 beta-galactoside alpha-2,6-sialyltransferase 1"/>
    <property type="match status" value="1"/>
</dbReference>
<keyword evidence="13" id="KW-0472">Membrane</keyword>
<evidence type="ECO:0000256" key="6">
    <source>
        <dbReference type="ARBA" id="ARBA00022525"/>
    </source>
</evidence>
<evidence type="ECO:0000256" key="24">
    <source>
        <dbReference type="ARBA" id="ARBA00080062"/>
    </source>
</evidence>
<dbReference type="GO" id="GO:0003835">
    <property type="term" value="F:beta-galactoside alpha-2,6-sialyltransferase activity"/>
    <property type="evidence" value="ECO:0007669"/>
    <property type="project" value="UniProtKB-EC"/>
</dbReference>
<dbReference type="Proteomes" id="UP001174136">
    <property type="component" value="Unassembled WGS sequence"/>
</dbReference>
<evidence type="ECO:0000256" key="25">
    <source>
        <dbReference type="SAM" id="MobiDB-lite"/>
    </source>
</evidence>
<evidence type="ECO:0000256" key="18">
    <source>
        <dbReference type="ARBA" id="ARBA00032076"/>
    </source>
</evidence>